<keyword evidence="3 7" id="KW-0812">Transmembrane</keyword>
<dbReference type="RefSeq" id="WP_146570987.1">
    <property type="nucleotide sequence ID" value="NZ_SJPH01000001.1"/>
</dbReference>
<evidence type="ECO:0000256" key="4">
    <source>
        <dbReference type="ARBA" id="ARBA00022989"/>
    </source>
</evidence>
<evidence type="ECO:0000256" key="2">
    <source>
        <dbReference type="ARBA" id="ARBA00022475"/>
    </source>
</evidence>
<evidence type="ECO:0000256" key="5">
    <source>
        <dbReference type="ARBA" id="ARBA00023136"/>
    </source>
</evidence>
<name>A0A5C5WCT2_9BACT</name>
<keyword evidence="5 7" id="KW-0472">Membrane</keyword>
<protein>
    <submittedName>
        <fullName evidence="9">Tyrosine kinase</fullName>
    </submittedName>
</protein>
<organism evidence="9 10">
    <name type="scientific">Botrimarina hoheduenensis</name>
    <dbReference type="NCBI Taxonomy" id="2528000"/>
    <lineage>
        <taxon>Bacteria</taxon>
        <taxon>Pseudomonadati</taxon>
        <taxon>Planctomycetota</taxon>
        <taxon>Planctomycetia</taxon>
        <taxon>Pirellulales</taxon>
        <taxon>Lacipirellulaceae</taxon>
        <taxon>Botrimarina</taxon>
    </lineage>
</organism>
<dbReference type="OrthoDB" id="231505at2"/>
<keyword evidence="9" id="KW-0418">Kinase</keyword>
<dbReference type="PANTHER" id="PTHR32309:SF13">
    <property type="entry name" value="FERRIC ENTEROBACTIN TRANSPORT PROTEIN FEPE"/>
    <property type="match status" value="1"/>
</dbReference>
<dbReference type="Pfam" id="PF02706">
    <property type="entry name" value="Wzz"/>
    <property type="match status" value="1"/>
</dbReference>
<keyword evidence="9" id="KW-0808">Transferase</keyword>
<dbReference type="EMBL" id="SJPH01000001">
    <property type="protein sequence ID" value="TWT48716.1"/>
    <property type="molecule type" value="Genomic_DNA"/>
</dbReference>
<dbReference type="InterPro" id="IPR050445">
    <property type="entry name" value="Bact_polysacc_biosynth/exp"/>
</dbReference>
<proteinExistence type="predicted"/>
<gene>
    <name evidence="9" type="ORF">Pla111_04910</name>
</gene>
<dbReference type="GO" id="GO:0005886">
    <property type="term" value="C:plasma membrane"/>
    <property type="evidence" value="ECO:0007669"/>
    <property type="project" value="UniProtKB-SubCell"/>
</dbReference>
<feature type="domain" description="Polysaccharide chain length determinant N-terminal" evidence="8">
    <location>
        <begin position="7"/>
        <end position="102"/>
    </location>
</feature>
<dbReference type="PANTHER" id="PTHR32309">
    <property type="entry name" value="TYROSINE-PROTEIN KINASE"/>
    <property type="match status" value="1"/>
</dbReference>
<dbReference type="AlphaFoldDB" id="A0A5C5WCT2"/>
<keyword evidence="2" id="KW-1003">Cell membrane</keyword>
<reference evidence="9 10" key="1">
    <citation type="submission" date="2019-02" db="EMBL/GenBank/DDBJ databases">
        <title>Deep-cultivation of Planctomycetes and their phenomic and genomic characterization uncovers novel biology.</title>
        <authorList>
            <person name="Wiegand S."/>
            <person name="Jogler M."/>
            <person name="Boedeker C."/>
            <person name="Pinto D."/>
            <person name="Vollmers J."/>
            <person name="Rivas-Marin E."/>
            <person name="Kohn T."/>
            <person name="Peeters S.H."/>
            <person name="Heuer A."/>
            <person name="Rast P."/>
            <person name="Oberbeckmann S."/>
            <person name="Bunk B."/>
            <person name="Jeske O."/>
            <person name="Meyerdierks A."/>
            <person name="Storesund J.E."/>
            <person name="Kallscheuer N."/>
            <person name="Luecker S."/>
            <person name="Lage O.M."/>
            <person name="Pohl T."/>
            <person name="Merkel B.J."/>
            <person name="Hornburger P."/>
            <person name="Mueller R.-W."/>
            <person name="Bruemmer F."/>
            <person name="Labrenz M."/>
            <person name="Spormann A.M."/>
            <person name="Op Den Camp H."/>
            <person name="Overmann J."/>
            <person name="Amann R."/>
            <person name="Jetten M.S.M."/>
            <person name="Mascher T."/>
            <person name="Medema M.H."/>
            <person name="Devos D.P."/>
            <person name="Kaster A.-K."/>
            <person name="Ovreas L."/>
            <person name="Rohde M."/>
            <person name="Galperin M.Y."/>
            <person name="Jogler C."/>
        </authorList>
    </citation>
    <scope>NUCLEOTIDE SEQUENCE [LARGE SCALE GENOMIC DNA]</scope>
    <source>
        <strain evidence="9 10">Pla111</strain>
    </source>
</reference>
<feature type="coiled-coil region" evidence="6">
    <location>
        <begin position="368"/>
        <end position="402"/>
    </location>
</feature>
<comment type="caution">
    <text evidence="9">The sequence shown here is derived from an EMBL/GenBank/DDBJ whole genome shotgun (WGS) entry which is preliminary data.</text>
</comment>
<dbReference type="InterPro" id="IPR003856">
    <property type="entry name" value="LPS_length_determ_N"/>
</dbReference>
<evidence type="ECO:0000256" key="7">
    <source>
        <dbReference type="SAM" id="Phobius"/>
    </source>
</evidence>
<dbReference type="Proteomes" id="UP000318995">
    <property type="component" value="Unassembled WGS sequence"/>
</dbReference>
<evidence type="ECO:0000313" key="10">
    <source>
        <dbReference type="Proteomes" id="UP000318995"/>
    </source>
</evidence>
<feature type="transmembrane region" description="Helical" evidence="7">
    <location>
        <begin position="462"/>
        <end position="483"/>
    </location>
</feature>
<accession>A0A5C5WCT2</accession>
<keyword evidence="6" id="KW-0175">Coiled coil</keyword>
<evidence type="ECO:0000259" key="8">
    <source>
        <dbReference type="Pfam" id="PF02706"/>
    </source>
</evidence>
<evidence type="ECO:0000256" key="1">
    <source>
        <dbReference type="ARBA" id="ARBA00004651"/>
    </source>
</evidence>
<feature type="transmembrane region" description="Helical" evidence="7">
    <location>
        <begin position="20"/>
        <end position="41"/>
    </location>
</feature>
<keyword evidence="10" id="KW-1185">Reference proteome</keyword>
<sequence>MNAKPFSIASIVEALFRHKWLVLILPTVIIGMGIAVALFAARSYRSEAKLFLQVGRESVGIDPTAQTGQQMISLQQQGRDAEVVSAIDLITSRGVRSEVVERLGADLILDGLMPSEEEVEKPAPNPIVAAVSGVLGNVMSTLKSIDPISDEEEALIELGENLVLDSERDSSIITVSYSSKSPAAAKHILQTLLDCYQDEHLRVHRNSGSRAFFQEQEQLLRAQLDESLERLRRAKTDLGVASIDTRRTNLENQLQSIQMSTYQAQAERAQAAASLADAQRQLGVVPERLVSSTKEIPNQGADLLRDQLYGLQVRQADLKARYNESHPLVLAIAEQVASAEKVASAESDVREETVSDINPIHRELNLSAKQRENALAGLNARLEALRDQEAAIVKDLEKLNADEVLLAQLERDKTLMSNKYFQYAENLEQARIDEALEDNRVSSVSIAQKPTFTEKPASPSKLLVALGSLAMAFGLTAASILGLEQLDDRVRQARVVSEETGLPVLTTIPQSAVHGRVLTS</sequence>
<comment type="subcellular location">
    <subcellularLocation>
        <location evidence="1">Cell membrane</location>
        <topology evidence="1">Multi-pass membrane protein</topology>
    </subcellularLocation>
</comment>
<evidence type="ECO:0000256" key="6">
    <source>
        <dbReference type="SAM" id="Coils"/>
    </source>
</evidence>
<dbReference type="GO" id="GO:0004713">
    <property type="term" value="F:protein tyrosine kinase activity"/>
    <property type="evidence" value="ECO:0007669"/>
    <property type="project" value="TreeGrafter"/>
</dbReference>
<evidence type="ECO:0000313" key="9">
    <source>
        <dbReference type="EMBL" id="TWT48716.1"/>
    </source>
</evidence>
<evidence type="ECO:0000256" key="3">
    <source>
        <dbReference type="ARBA" id="ARBA00022692"/>
    </source>
</evidence>
<keyword evidence="4 7" id="KW-1133">Transmembrane helix</keyword>